<evidence type="ECO:0008006" key="9">
    <source>
        <dbReference type="Google" id="ProtNLM"/>
    </source>
</evidence>
<feature type="region of interest" description="Disordered" evidence="5">
    <location>
        <begin position="214"/>
        <end position="254"/>
    </location>
</feature>
<feature type="transmembrane region" description="Helical" evidence="6">
    <location>
        <begin position="405"/>
        <end position="425"/>
    </location>
</feature>
<evidence type="ECO:0000256" key="5">
    <source>
        <dbReference type="SAM" id="MobiDB-lite"/>
    </source>
</evidence>
<dbReference type="EMBL" id="GL883131">
    <property type="protein sequence ID" value="EGG02356.1"/>
    <property type="molecule type" value="Genomic_DNA"/>
</dbReference>
<comment type="subcellular location">
    <subcellularLocation>
        <location evidence="1">Membrane</location>
        <topology evidence="1">Multi-pass membrane protein</topology>
    </subcellularLocation>
</comment>
<evidence type="ECO:0000256" key="2">
    <source>
        <dbReference type="ARBA" id="ARBA00022692"/>
    </source>
</evidence>
<feature type="compositionally biased region" description="Basic and acidic residues" evidence="5">
    <location>
        <begin position="239"/>
        <end position="249"/>
    </location>
</feature>
<proteinExistence type="predicted"/>
<protein>
    <recommendedName>
        <fullName evidence="9">Major facilitator superfamily (MFS) profile domain-containing protein</fullName>
    </recommendedName>
</protein>
<accession>F4RZ65</accession>
<feature type="transmembrane region" description="Helical" evidence="6">
    <location>
        <begin position="369"/>
        <end position="393"/>
    </location>
</feature>
<dbReference type="PANTHER" id="PTHR21576:SF158">
    <property type="entry name" value="RIBOSOMAL RNA-PROCESSING PROTEIN 12-LIKE CONSERVED DOMAIN-CONTAINING PROTEIN"/>
    <property type="match status" value="1"/>
</dbReference>
<dbReference type="Pfam" id="PF07690">
    <property type="entry name" value="MFS_1"/>
    <property type="match status" value="1"/>
</dbReference>
<dbReference type="InterPro" id="IPR036259">
    <property type="entry name" value="MFS_trans_sf"/>
</dbReference>
<dbReference type="SUPFAM" id="SSF103473">
    <property type="entry name" value="MFS general substrate transporter"/>
    <property type="match status" value="1"/>
</dbReference>
<name>F4RZ65_MELLP</name>
<dbReference type="GO" id="GO:0022857">
    <property type="term" value="F:transmembrane transporter activity"/>
    <property type="evidence" value="ECO:0007669"/>
    <property type="project" value="InterPro"/>
</dbReference>
<dbReference type="InParanoid" id="F4RZ65"/>
<organism evidence="8">
    <name type="scientific">Melampsora larici-populina (strain 98AG31 / pathotype 3-4-7)</name>
    <name type="common">Poplar leaf rust fungus</name>
    <dbReference type="NCBI Taxonomy" id="747676"/>
    <lineage>
        <taxon>Eukaryota</taxon>
        <taxon>Fungi</taxon>
        <taxon>Dikarya</taxon>
        <taxon>Basidiomycota</taxon>
        <taxon>Pucciniomycotina</taxon>
        <taxon>Pucciniomycetes</taxon>
        <taxon>Pucciniales</taxon>
        <taxon>Melampsoraceae</taxon>
        <taxon>Melampsora</taxon>
    </lineage>
</organism>
<keyword evidence="8" id="KW-1185">Reference proteome</keyword>
<dbReference type="RefSeq" id="XP_007414341.1">
    <property type="nucleotide sequence ID" value="XM_007414279.1"/>
</dbReference>
<dbReference type="InterPro" id="IPR011701">
    <property type="entry name" value="MFS"/>
</dbReference>
<evidence type="ECO:0000256" key="6">
    <source>
        <dbReference type="SAM" id="Phobius"/>
    </source>
</evidence>
<evidence type="ECO:0000256" key="3">
    <source>
        <dbReference type="ARBA" id="ARBA00022989"/>
    </source>
</evidence>
<dbReference type="PANTHER" id="PTHR21576">
    <property type="entry name" value="UNCHARACTERIZED NODULIN-LIKE PROTEIN"/>
    <property type="match status" value="1"/>
</dbReference>
<dbReference type="HOGENOM" id="CLU_012596_2_0_1"/>
<dbReference type="GO" id="GO:0000329">
    <property type="term" value="C:fungal-type vacuole membrane"/>
    <property type="evidence" value="ECO:0007669"/>
    <property type="project" value="TreeGrafter"/>
</dbReference>
<feature type="transmembrane region" description="Helical" evidence="6">
    <location>
        <begin position="147"/>
        <end position="171"/>
    </location>
</feature>
<feature type="transmembrane region" description="Helical" evidence="6">
    <location>
        <begin position="46"/>
        <end position="67"/>
    </location>
</feature>
<keyword evidence="3 6" id="KW-1133">Transmembrane helix</keyword>
<gene>
    <name evidence="7" type="ORF">MELLADRAFT_110257</name>
</gene>
<evidence type="ECO:0000256" key="4">
    <source>
        <dbReference type="ARBA" id="ARBA00023136"/>
    </source>
</evidence>
<dbReference type="Gene3D" id="1.20.1250.20">
    <property type="entry name" value="MFS general substrate transporter like domains"/>
    <property type="match status" value="1"/>
</dbReference>
<evidence type="ECO:0000256" key="1">
    <source>
        <dbReference type="ARBA" id="ARBA00004141"/>
    </source>
</evidence>
<dbReference type="VEuPathDB" id="FungiDB:MELLADRAFT_110257"/>
<feature type="transmembrane region" description="Helical" evidence="6">
    <location>
        <begin position="344"/>
        <end position="363"/>
    </location>
</feature>
<keyword evidence="4 6" id="KW-0472">Membrane</keyword>
<dbReference type="GeneID" id="18924015"/>
<reference evidence="8" key="1">
    <citation type="journal article" date="2011" name="Proc. Natl. Acad. Sci. U.S.A.">
        <title>Obligate biotrophy features unraveled by the genomic analysis of rust fungi.</title>
        <authorList>
            <person name="Duplessis S."/>
            <person name="Cuomo C.A."/>
            <person name="Lin Y.-C."/>
            <person name="Aerts A."/>
            <person name="Tisserant E."/>
            <person name="Veneault-Fourrey C."/>
            <person name="Joly D.L."/>
            <person name="Hacquard S."/>
            <person name="Amselem J."/>
            <person name="Cantarel B.L."/>
            <person name="Chiu R."/>
            <person name="Coutinho P.M."/>
            <person name="Feau N."/>
            <person name="Field M."/>
            <person name="Frey P."/>
            <person name="Gelhaye E."/>
            <person name="Goldberg J."/>
            <person name="Grabherr M.G."/>
            <person name="Kodira C.D."/>
            <person name="Kohler A."/>
            <person name="Kuees U."/>
            <person name="Lindquist E.A."/>
            <person name="Lucas S.M."/>
            <person name="Mago R."/>
            <person name="Mauceli E."/>
            <person name="Morin E."/>
            <person name="Murat C."/>
            <person name="Pangilinan J.L."/>
            <person name="Park R."/>
            <person name="Pearson M."/>
            <person name="Quesneville H."/>
            <person name="Rouhier N."/>
            <person name="Sakthikumar S."/>
            <person name="Salamov A.A."/>
            <person name="Schmutz J."/>
            <person name="Selles B."/>
            <person name="Shapiro H."/>
            <person name="Tanguay P."/>
            <person name="Tuskan G.A."/>
            <person name="Henrissat B."/>
            <person name="Van de Peer Y."/>
            <person name="Rouze P."/>
            <person name="Ellis J.G."/>
            <person name="Dodds P.N."/>
            <person name="Schein J.E."/>
            <person name="Zhong S."/>
            <person name="Hamelin R.C."/>
            <person name="Grigoriev I.V."/>
            <person name="Szabo L.J."/>
            <person name="Martin F."/>
        </authorList>
    </citation>
    <scope>NUCLEOTIDE SEQUENCE [LARGE SCALE GENOMIC DNA]</scope>
    <source>
        <strain evidence="8">98AG31 / pathotype 3-4-7</strain>
    </source>
</reference>
<dbReference type="KEGG" id="mlr:MELLADRAFT_110257"/>
<sequence>MRSRPNSKALTAICSMANALTAGSMFTYPVFSPTLQSSLNFSVKQISATASIAILCQYLCAALWGILADRKGSALVSLAAGLSFFVGYISLSFLISFFENGSDSTASFFIWISVTLAYSLCGSATSASYFAALTAATQVFGSDHPGLSIAGPATLFGLSPLAFTSIGTWLFNHGDNQFDALAYLRMLAGVTLMTNLAGWFGFPALDSSIDVTPAQEDESSPLINPTTTPSSSDETDEPDERHSQRRDNNLRTNTLPDHDTVIGFLSQSAVWMLGFIVLLTAGPAEMTVASIGAVVDSFVPLAPISLKARHVQIISLANAVSRLVVGWTSDQLCKNSQQPARRRVALMAFAPTLYVLVCAWIGLGGQQLWVLSLTTGICYATIFSMAPSIIATIWPIEDFGRNYGIISYFSATGSFLFTGFFGIMLNDQESLIHQGDSVRLIYGICGLNYSLCNSVEECGVNFWQLMCAMVEYHQ</sequence>
<feature type="transmembrane region" description="Helical" evidence="6">
    <location>
        <begin position="110"/>
        <end position="135"/>
    </location>
</feature>
<dbReference type="AlphaFoldDB" id="F4RZ65"/>
<dbReference type="OrthoDB" id="410267at2759"/>
<feature type="transmembrane region" description="Helical" evidence="6">
    <location>
        <begin position="183"/>
        <end position="202"/>
    </location>
</feature>
<dbReference type="eggNOG" id="ENOG502S0C9">
    <property type="taxonomic scope" value="Eukaryota"/>
</dbReference>
<keyword evidence="2 6" id="KW-0812">Transmembrane</keyword>
<dbReference type="Proteomes" id="UP000001072">
    <property type="component" value="Unassembled WGS sequence"/>
</dbReference>
<evidence type="ECO:0000313" key="8">
    <source>
        <dbReference type="Proteomes" id="UP000001072"/>
    </source>
</evidence>
<feature type="transmembrane region" description="Helical" evidence="6">
    <location>
        <begin position="74"/>
        <end position="98"/>
    </location>
</feature>
<evidence type="ECO:0000313" key="7">
    <source>
        <dbReference type="EMBL" id="EGG02356.1"/>
    </source>
</evidence>